<feature type="region of interest" description="Disordered" evidence="3">
    <location>
        <begin position="903"/>
        <end position="935"/>
    </location>
</feature>
<dbReference type="Pfam" id="PF13385">
    <property type="entry name" value="Laminin_G_3"/>
    <property type="match status" value="1"/>
</dbReference>
<dbReference type="InterPro" id="IPR032260">
    <property type="entry name" value="DUF5060"/>
</dbReference>
<proteinExistence type="predicted"/>
<dbReference type="RefSeq" id="WP_200275090.1">
    <property type="nucleotide sequence ID" value="NZ_JAENII010000001.1"/>
</dbReference>
<dbReference type="Proteomes" id="UP000658278">
    <property type="component" value="Unassembled WGS sequence"/>
</dbReference>
<dbReference type="SUPFAM" id="SSF49299">
    <property type="entry name" value="PKD domain"/>
    <property type="match status" value="1"/>
</dbReference>
<feature type="domain" description="LamG-like jellyroll fold" evidence="5">
    <location>
        <begin position="716"/>
        <end position="854"/>
    </location>
</feature>
<evidence type="ECO:0000256" key="1">
    <source>
        <dbReference type="ARBA" id="ARBA00022729"/>
    </source>
</evidence>
<evidence type="ECO:0000313" key="6">
    <source>
        <dbReference type="EMBL" id="MBK1825466.1"/>
    </source>
</evidence>
<evidence type="ECO:0000259" key="5">
    <source>
        <dbReference type="SMART" id="SM00560"/>
    </source>
</evidence>
<dbReference type="InterPro" id="IPR024749">
    <property type="entry name" value="Collagen-bd_put"/>
</dbReference>
<dbReference type="Gene3D" id="3.20.20.80">
    <property type="entry name" value="Glycosidases"/>
    <property type="match status" value="1"/>
</dbReference>
<dbReference type="InterPro" id="IPR035986">
    <property type="entry name" value="PKD_dom_sf"/>
</dbReference>
<evidence type="ECO:0000256" key="2">
    <source>
        <dbReference type="ARBA" id="ARBA00023157"/>
    </source>
</evidence>
<protein>
    <submittedName>
        <fullName evidence="6">DUF5060 domain-containing protein</fullName>
    </submittedName>
</protein>
<dbReference type="Pfam" id="PF22352">
    <property type="entry name" value="K319L-like_PKD"/>
    <property type="match status" value="1"/>
</dbReference>
<dbReference type="Gene3D" id="2.60.40.10">
    <property type="entry name" value="Immunoglobulins"/>
    <property type="match status" value="2"/>
</dbReference>
<dbReference type="InterPro" id="IPR006558">
    <property type="entry name" value="LamG-like"/>
</dbReference>
<accession>A0A934VDX3</accession>
<sequence length="2109" mass="224622">MKRFVVTLLSTAAIASAQVYNESGGLVVMEIENTASPLGLWQEQSSLSGYSGDGYLQFLGNSYETGPATSPLEFNFTINQSGLYYLHLHCAKETHDGRTDVANDCYVRVEGDYNAGPGPHDGHGDNASLSVLKNNTKYFGGATNSWKWENGQNSSGGAGNLDPGGHANKRVAVYDFKAGETYKLVVSGRSKFFRINRIVFRHTSTSQSVAQNLSTPESDTTGGGETCYVYDATSDFPDITSGDVDYYADNGNDALAIAANIVENRTGFARASRAFDGPTGTYDVTITTMTEEDGESTYHLLVNGVQVATYTNPYVFVEQGNSPLDLQPHTHTWSGISIPNGATIAIESNADTNGEIPENGGTAWARGRWQQIEICSSTSLVRPPAGRIAYVADGNSPDPDDIGANAVVFGLLDGAGLQDRLVHFSHSCDLNPLATGGSQSIDASNEQRRQNYLHQTAGEGIAHFGPFPNLTDYYNCRSEQSAAVNDLRDAINASSAGDPLWIIEAGEPDIIGYALDAATPSKRQFVHAISHHPANDNSGDFYTWAQILAFGVTEHQIGDQNVGLQVQISSGLWDWAEGHSDPAMVWILDQLKYAEADGVVGFQDNKYDCSDAGMIYWWITGANAGGNRNSTPVEIKDMLLYEGAPGPVDPLRPVGHWKLDEGTGTAAVDSSDFGNDGTLLNGVSWGSDGTRGTYAQFDGSDDRIATPFRYALSSSDDFTWAWWAKVEPGNSTGAIMVGNRYGGTGSENLEFIKLMQHEAQLANSDSAGSIEKYNYADLPTDQWHHYAMVKSGTSYQWYVDGVAQGAPQTFSYSESSSIPFLIGGDDDGSGTKVNEHFEGCIDDVVLYRRALTPAELVDVQNGIYFPAPPSIEILAGWDSWDSDSAPSATVTAAGVSASATASAESGASSWSTSDSSGDPGRGSSDDGTWGGFDEDVSASTVTNVHGSNMTLTNAKTDGEITLTITNNGASDIELNGFHFDAVAFRPKAARAYALSVLAGSDISVGNVFTSADDVITDLEGGLSGHNQHDQIDLDLSGLADATLEVGGTAVLQLTFSSGAGDGSGGHHLFVDNVAITHAVASTPVNAPQVNAGSDVSVTLPVNQANLVGTATDNGTVVSTVWTQESGPGTATLSGENSLNLTASDLVQGSYVFRLTATDDESNSSFDEVTVNVLPVGGGTAAITGELKKWHKVTFSWNGPSSSETAGTNPFSDYRLNVTFSHAGSGKSYTVPGYFAADGNAAETSADSGNVWRAHFAPDEEGEWSYSASFRTGSDVAVSSAIGAGSSAGFFDGDGGLFTIGGTDKTGRDLRGKGRLQYVGKHHLQFAETGEYFLKAGPDAPENFLAYDDFDDTPNDQDNQPNNRKSWGPHAGDYDAASASPFTWQSGKGTEILGAVRYLAEKGLNSFSFLTFNVDGDDDNVFPHRLRSTVSAYEGVADNARWANANGVFHDRFDVSKMAQWERVFEYGTQQGMYLHFKTQETENDDRMDGGGLGRERTLYYRELVARFGHHLALNWNLGEENTNTTAQQQDFAQWFHDNDPYQHNVVLHTYPWQKDAVYTPLLGTASKLTGLSLQTNQADFTNVFPDTLAWVKNSAGAGVPWVVACDEPGDAQHALRPAGDAGSSWTDGRKNALWGNVMAGGAGVEFYFGYQHANSDLTCQDYASRDGFWDYCRYMIEFFENNEVPFQDMANEDALVSNSGAWCLRKTGTDYVIYLKNGGTTNLDLSAASGDFDVRWYDPRNGGVLQQGSVVSVNGGGAVSLGTAPSANTSDWVVLVSNGAGGGNTLNGEMPGLEEDADVRNDSVVVNLGADSLVPGKSGGGGGFDRATIFVFQLPDLGMIDDPFLAATLSFNVVDVSTSPPGVDLYGLGRRVLPDVLAGDYYGENGTPDPTDADLIQSNILTSSTGTGAVSSSASSALAAYLNAQYDGGNGVGKYVFLRLSTNGVISGLQRHFVTSADAPGGAGPRISFSAIEESDSAVSQDFSDWLAGFSFPPGADLNPDGDPDLDGRTTEFEYLFGLDPSDGASTHPFVSFPEPIGGTFRYTRRNPALTGVTDYQVWMSNDLSGWSRDATATQTVVVDADVQEVEVTLSGPKPLAAPRLFAQIRVGE</sequence>
<keyword evidence="7" id="KW-1185">Reference proteome</keyword>
<feature type="chain" id="PRO_5037221360" evidence="4">
    <location>
        <begin position="18"/>
        <end position="2109"/>
    </location>
</feature>
<organism evidence="6 7">
    <name type="scientific">Haloferula rosea</name>
    <dbReference type="NCBI Taxonomy" id="490093"/>
    <lineage>
        <taxon>Bacteria</taxon>
        <taxon>Pseudomonadati</taxon>
        <taxon>Verrucomicrobiota</taxon>
        <taxon>Verrucomicrobiia</taxon>
        <taxon>Verrucomicrobiales</taxon>
        <taxon>Verrucomicrobiaceae</taxon>
        <taxon>Haloferula</taxon>
    </lineage>
</organism>
<evidence type="ECO:0000313" key="7">
    <source>
        <dbReference type="Proteomes" id="UP000658278"/>
    </source>
</evidence>
<feature type="region of interest" description="Disordered" evidence="3">
    <location>
        <begin position="1344"/>
        <end position="1371"/>
    </location>
</feature>
<keyword evidence="2" id="KW-1015">Disulfide bond</keyword>
<dbReference type="SUPFAM" id="SSF49899">
    <property type="entry name" value="Concanavalin A-like lectins/glucanases"/>
    <property type="match status" value="1"/>
</dbReference>
<comment type="caution">
    <text evidence="6">The sequence shown here is derived from an EMBL/GenBank/DDBJ whole genome shotgun (WGS) entry which is preliminary data.</text>
</comment>
<dbReference type="Pfam" id="PF12904">
    <property type="entry name" value="Collagen_bind_2"/>
    <property type="match status" value="1"/>
</dbReference>
<evidence type="ECO:0000256" key="3">
    <source>
        <dbReference type="SAM" id="MobiDB-lite"/>
    </source>
</evidence>
<reference evidence="6" key="1">
    <citation type="submission" date="2021-01" db="EMBL/GenBank/DDBJ databases">
        <title>Modified the classification status of verrucomicrobia.</title>
        <authorList>
            <person name="Feng X."/>
        </authorList>
    </citation>
    <scope>NUCLEOTIDE SEQUENCE</scope>
    <source>
        <strain evidence="6">KCTC 22201</strain>
    </source>
</reference>
<keyword evidence="1 4" id="KW-0732">Signal</keyword>
<dbReference type="Pfam" id="PF16586">
    <property type="entry name" value="DUF5060"/>
    <property type="match status" value="1"/>
</dbReference>
<dbReference type="Gene3D" id="2.60.120.200">
    <property type="match status" value="1"/>
</dbReference>
<dbReference type="SMART" id="SM00560">
    <property type="entry name" value="LamGL"/>
    <property type="match status" value="1"/>
</dbReference>
<feature type="compositionally biased region" description="Low complexity" evidence="3">
    <location>
        <begin position="903"/>
        <end position="927"/>
    </location>
</feature>
<feature type="signal peptide" evidence="4">
    <location>
        <begin position="1"/>
        <end position="17"/>
    </location>
</feature>
<evidence type="ECO:0000256" key="4">
    <source>
        <dbReference type="SAM" id="SignalP"/>
    </source>
</evidence>
<dbReference type="InterPro" id="IPR013783">
    <property type="entry name" value="Ig-like_fold"/>
</dbReference>
<dbReference type="EMBL" id="JAENII010000001">
    <property type="protein sequence ID" value="MBK1825466.1"/>
    <property type="molecule type" value="Genomic_DNA"/>
</dbReference>
<gene>
    <name evidence="6" type="ORF">JIN81_00420</name>
</gene>
<name>A0A934VDX3_9BACT</name>
<dbReference type="InterPro" id="IPR013320">
    <property type="entry name" value="ConA-like_dom_sf"/>
</dbReference>